<gene>
    <name evidence="1" type="ORF">MSG28_002936</name>
</gene>
<name>A0ACC0JJT3_CHOFU</name>
<organism evidence="1 2">
    <name type="scientific">Choristoneura fumiferana</name>
    <name type="common">Spruce budworm moth</name>
    <name type="synonym">Archips fumiferana</name>
    <dbReference type="NCBI Taxonomy" id="7141"/>
    <lineage>
        <taxon>Eukaryota</taxon>
        <taxon>Metazoa</taxon>
        <taxon>Ecdysozoa</taxon>
        <taxon>Arthropoda</taxon>
        <taxon>Hexapoda</taxon>
        <taxon>Insecta</taxon>
        <taxon>Pterygota</taxon>
        <taxon>Neoptera</taxon>
        <taxon>Endopterygota</taxon>
        <taxon>Lepidoptera</taxon>
        <taxon>Glossata</taxon>
        <taxon>Ditrysia</taxon>
        <taxon>Tortricoidea</taxon>
        <taxon>Tortricidae</taxon>
        <taxon>Tortricinae</taxon>
        <taxon>Choristoneura</taxon>
    </lineage>
</organism>
<evidence type="ECO:0000313" key="1">
    <source>
        <dbReference type="EMBL" id="KAI8424451.1"/>
    </source>
</evidence>
<comment type="caution">
    <text evidence="1">The sequence shown here is derived from an EMBL/GenBank/DDBJ whole genome shotgun (WGS) entry which is preliminary data.</text>
</comment>
<protein>
    <submittedName>
        <fullName evidence="1">Uncharacterized protein</fullName>
    </submittedName>
</protein>
<proteinExistence type="predicted"/>
<dbReference type="EMBL" id="CM046104">
    <property type="protein sequence ID" value="KAI8424451.1"/>
    <property type="molecule type" value="Genomic_DNA"/>
</dbReference>
<reference evidence="1 2" key="1">
    <citation type="journal article" date="2022" name="Genome Biol. Evol.">
        <title>The Spruce Budworm Genome: Reconstructing the Evolutionary History of Antifreeze Proteins.</title>
        <authorList>
            <person name="Beliveau C."/>
            <person name="Gagne P."/>
            <person name="Picq S."/>
            <person name="Vernygora O."/>
            <person name="Keeling C.I."/>
            <person name="Pinkney K."/>
            <person name="Doucet D."/>
            <person name="Wen F."/>
            <person name="Johnston J.S."/>
            <person name="Maaroufi H."/>
            <person name="Boyle B."/>
            <person name="Laroche J."/>
            <person name="Dewar K."/>
            <person name="Juretic N."/>
            <person name="Blackburn G."/>
            <person name="Nisole A."/>
            <person name="Brunet B."/>
            <person name="Brandao M."/>
            <person name="Lumley L."/>
            <person name="Duan J."/>
            <person name="Quan G."/>
            <person name="Lucarotti C.J."/>
            <person name="Roe A.D."/>
            <person name="Sperling F.A.H."/>
            <person name="Levesque R.C."/>
            <person name="Cusson M."/>
        </authorList>
    </citation>
    <scope>NUCLEOTIDE SEQUENCE [LARGE SCALE GENOMIC DNA]</scope>
    <source>
        <strain evidence="1">Glfc:IPQL:Cfum</strain>
    </source>
</reference>
<accession>A0ACC0JJT3</accession>
<sequence>MANVLEALIYASERAACVARACAESLSDGNLVVTEKSGDEANSRFEHDFKTIADVLAQEAAKVEISRHCRELRNNVWGEECGEINGHTIRLETQVDKTALLLSQVVPKEQALKLAKGSHCDLNPKLVGDLAYDLPPINDASLAVWIDPIDATAEFIAGVKNKDNPDGSGFGNGRILWGICYSNYRRVGGCEIPKTQNDNTILVSGAEDPELVESYKSNGWEVKPAPRGGDVLSYATLAPIKYVTKTRNDEKAYCNSDGIIAYSQAKVLSVYVFCEKAERNEKGGWDYEIKPYKPASFLLQDIAIRLAQSQAPWDSYVDEGISDYRDGTRGKDWQPHAALAAAAVMKAIVAAMDPPTD</sequence>
<dbReference type="Proteomes" id="UP001064048">
    <property type="component" value="Chromosome 4"/>
</dbReference>
<evidence type="ECO:0000313" key="2">
    <source>
        <dbReference type="Proteomes" id="UP001064048"/>
    </source>
</evidence>
<keyword evidence="2" id="KW-1185">Reference proteome</keyword>